<comment type="caution">
    <text evidence="2">The sequence shown here is derived from an EMBL/GenBank/DDBJ whole genome shotgun (WGS) entry which is preliminary data.</text>
</comment>
<feature type="region of interest" description="Disordered" evidence="1">
    <location>
        <begin position="43"/>
        <end position="82"/>
    </location>
</feature>
<evidence type="ECO:0000256" key="1">
    <source>
        <dbReference type="SAM" id="MobiDB-lite"/>
    </source>
</evidence>
<dbReference type="GeneID" id="83184401"/>
<dbReference type="AlphaFoldDB" id="A0A9W9J788"/>
<keyword evidence="3" id="KW-1185">Reference proteome</keyword>
<dbReference type="Proteomes" id="UP001150904">
    <property type="component" value="Unassembled WGS sequence"/>
</dbReference>
<dbReference type="RefSeq" id="XP_058303999.1">
    <property type="nucleotide sequence ID" value="XM_058457100.1"/>
</dbReference>
<organism evidence="2 3">
    <name type="scientific">Penicillium cinerascens</name>
    <dbReference type="NCBI Taxonomy" id="70096"/>
    <lineage>
        <taxon>Eukaryota</taxon>
        <taxon>Fungi</taxon>
        <taxon>Dikarya</taxon>
        <taxon>Ascomycota</taxon>
        <taxon>Pezizomycotina</taxon>
        <taxon>Eurotiomycetes</taxon>
        <taxon>Eurotiomycetidae</taxon>
        <taxon>Eurotiales</taxon>
        <taxon>Aspergillaceae</taxon>
        <taxon>Penicillium</taxon>
    </lineage>
</organism>
<proteinExistence type="predicted"/>
<evidence type="ECO:0000313" key="2">
    <source>
        <dbReference type="EMBL" id="KAJ5191059.1"/>
    </source>
</evidence>
<reference evidence="2" key="2">
    <citation type="journal article" date="2023" name="IMA Fungus">
        <title>Comparative genomic study of the Penicillium genus elucidates a diverse pangenome and 15 lateral gene transfer events.</title>
        <authorList>
            <person name="Petersen C."/>
            <person name="Sorensen T."/>
            <person name="Nielsen M.R."/>
            <person name="Sondergaard T.E."/>
            <person name="Sorensen J.L."/>
            <person name="Fitzpatrick D.A."/>
            <person name="Frisvad J.C."/>
            <person name="Nielsen K.L."/>
        </authorList>
    </citation>
    <scope>NUCLEOTIDE SEQUENCE</scope>
    <source>
        <strain evidence="2">IBT 15544</strain>
    </source>
</reference>
<name>A0A9W9J788_9EURO</name>
<sequence>MSTTIYCDEAIFTGEVCMSCVDRIDIPMPGKCDNCEIERRRRREARRSRETQQGAEHAALTKKDINEAAVSDTGSQNQIEKSQGRGIMYDDWNDEEEIVTDQHLYGLGLVTTPYTNNIVKEWMNNTELPGSPSAYTSVSCNDRSRRMGYAPKGRSRIHRSYIPAPVRKLQPRTQRSHIPVPVKMNHRWTTRQSPRPLVADEMQLFDLVTF</sequence>
<feature type="compositionally biased region" description="Polar residues" evidence="1">
    <location>
        <begin position="72"/>
        <end position="81"/>
    </location>
</feature>
<accession>A0A9W9J788</accession>
<dbReference type="EMBL" id="JAPQKR010000016">
    <property type="protein sequence ID" value="KAJ5191059.1"/>
    <property type="molecule type" value="Genomic_DNA"/>
</dbReference>
<reference evidence="2" key="1">
    <citation type="submission" date="2022-12" db="EMBL/GenBank/DDBJ databases">
        <authorList>
            <person name="Petersen C."/>
        </authorList>
    </citation>
    <scope>NUCLEOTIDE SEQUENCE</scope>
    <source>
        <strain evidence="2">IBT 15544</strain>
    </source>
</reference>
<dbReference type="OrthoDB" id="10537173at2759"/>
<gene>
    <name evidence="2" type="ORF">N7498_010044</name>
</gene>
<evidence type="ECO:0000313" key="3">
    <source>
        <dbReference type="Proteomes" id="UP001150904"/>
    </source>
</evidence>
<protein>
    <submittedName>
        <fullName evidence="2">Uncharacterized protein</fullName>
    </submittedName>
</protein>